<dbReference type="GO" id="GO:0046872">
    <property type="term" value="F:metal ion binding"/>
    <property type="evidence" value="ECO:0007669"/>
    <property type="project" value="UniProtKB-KW"/>
</dbReference>
<evidence type="ECO:0000313" key="12">
    <source>
        <dbReference type="RefSeq" id="XP_011631605.1"/>
    </source>
</evidence>
<dbReference type="Proteomes" id="UP000504615">
    <property type="component" value="Unplaced"/>
</dbReference>
<dbReference type="PANTHER" id="PTHR11616:SF323">
    <property type="entry name" value="SODIUM-DEPENDENT TRANSPORTER BEDRAGGLED"/>
    <property type="match status" value="1"/>
</dbReference>
<feature type="binding site" evidence="8">
    <location>
        <position position="754"/>
    </location>
    <ligand>
        <name>Na(+)</name>
        <dbReference type="ChEBI" id="CHEBI:29101"/>
        <label>1</label>
    </ligand>
</feature>
<gene>
    <name evidence="12" type="primary">LOC105423533</name>
</gene>
<feature type="transmembrane region" description="Helical" evidence="10">
    <location>
        <begin position="524"/>
        <end position="547"/>
    </location>
</feature>
<feature type="compositionally biased region" description="Basic and acidic residues" evidence="9">
    <location>
        <begin position="227"/>
        <end position="241"/>
    </location>
</feature>
<feature type="transmembrane region" description="Helical" evidence="10">
    <location>
        <begin position="938"/>
        <end position="959"/>
    </location>
</feature>
<sequence length="1651" mass="182064">MTRDFLDRSGESRTSVNHYKMATNEDGDLIDLGNDVCVPRVTVDNATPEEQEHLLDVCPPKLEQKLSLTKQQERVLNSTDKGDVLVTLGHDQVIPICKRIDVVSSDTIKRVRDITKNLEPVIRRDHLGTNKEIQQDTVDHATTISSEKTQEAATVRHEDETYETREINDAFNFLAEHDDNEDQAETSCGHIRKENVDLNRAISPVRLLIGGKEDTASYPFESSSRTSNEEVNGKNDTEKTKSVVTPSEYDVQLNNSVYDSSSPKKFREGNSAKGRSISIRSESHARVVLKRRSQKNVAFERGRRSFRESNRKSWTEGTSLNSAFTVPIELSRIDKFNSLEEYHCAPSVSNIDCGASTFLTRQSSEAESATDVTEDVCSEGSEVDWSWLEEVDCLRAVESFAAAGERGKQEGWVNAIPTKSGSAGRRRACERHETATDRSAVMSVTATAKSLANGGERWPSSGGALLLDQNSSNNRHNGRQHRRHCNGNNNNNNDDDETAAARCNATNEAVDRENRDSATTITTAAAATAATATAAAVAIVGSAAATANSWMRASMRRLRHLRLPEGTQCDNEPANRHPIPVSAPNSLPDIALIAPEILAAQTNGSDTSGTLLRPSSAPARNVITGIASASATTTTITTTTTTVAATPRRAGRQFAGGRSRGVRSREASSRQGSFGSSTTVSDITGNTTCSSSFGCMSSSSPSSTTVSPQRVTRRTCERQRDADTHNDRGEDDDEDENPLGKWPHNFSSSLACLGCTLGLFNISRVSILSMQFGGNFILQFAFLSLVLGIPLLTLQVCLGQRLAAGSVDMWKISPLFQGVGIALLIAQAFIGIYSIVGVSWMFVYFRDSFITKQDRYRWAEPFLLYRDDSRPTHNTTVLYKLYETVPDYFSGAVLQRHHLNEANPGVVTLKFQVAFNLAVVWMIIFVSLSKGLRSYGKVIYVFTLVPVFGMLVLCAKLVGLAPSPIQIFPAIIWNEFFINEKSWLAASNEVFFTWGLLGAAAMQIAAHNKHKRLQRDTSMVIFLTFLILSLSVFLANTCIQILRHQGYIYTTSSFERISGYTFMRVANQPAPSGYSSTPERFMSHASFLVGQRIIQPGTDTSTESGYQVLRLATELVPATFALLGTEQASPFWAVLFYFILILFGIAQQLAIWHCVITGIMAINTKMMKLWETTITFFSCACAYILGLPMATELGIYVVYYLDYIVGGSWWIIVLYIIQIGAVFAVRGRPHTGEAVVAELFPPTERCLRYWIGPLLSFTWNVVLPTILTVLSIVIFKNSDFRELYSYRRTSRDYWAVWARQLGAAIQLIPILTIPAVAIIQTCRYLNSGPPDICDSEQVEVTVNHCEQCNGRIQLLYRPPMEPEDPRDAQTQIGNDTNTSLHGNGILASATTEIPFEDPPPKYTPPPSYTTATGARIAKMLRQSFRRSVRRIANVLGESSAPQQRSTLQPPPPDYATVLVEMNLSGTPMSHDHITIQIPSEPRPDVTNIGGNRHSVDASSERRHRPNTIDRATRIGIAGRSRAIERTHSTLDRGCRPHANITAHTLSGSNLTAADVANLLRSSIRRGTARTQQSLRRSFCHEEPTTAASVENLVEAAAPIGEDSLILSKDTSLVPGEQIDDSHRRDDDDHNNDDDGNEKKTASEMENSVSVI</sequence>
<dbReference type="GO" id="GO:0015179">
    <property type="term" value="F:L-amino acid transmembrane transporter activity"/>
    <property type="evidence" value="ECO:0007669"/>
    <property type="project" value="TreeGrafter"/>
</dbReference>
<dbReference type="RefSeq" id="XP_011631605.1">
    <property type="nucleotide sequence ID" value="XM_011633303.2"/>
</dbReference>
<keyword evidence="5" id="KW-0769">Symport</keyword>
<organism evidence="11 12">
    <name type="scientific">Pogonomyrmex barbatus</name>
    <name type="common">red harvester ant</name>
    <dbReference type="NCBI Taxonomy" id="144034"/>
    <lineage>
        <taxon>Eukaryota</taxon>
        <taxon>Metazoa</taxon>
        <taxon>Ecdysozoa</taxon>
        <taxon>Arthropoda</taxon>
        <taxon>Hexapoda</taxon>
        <taxon>Insecta</taxon>
        <taxon>Pterygota</taxon>
        <taxon>Neoptera</taxon>
        <taxon>Endopterygota</taxon>
        <taxon>Hymenoptera</taxon>
        <taxon>Apocrita</taxon>
        <taxon>Aculeata</taxon>
        <taxon>Formicoidea</taxon>
        <taxon>Formicidae</taxon>
        <taxon>Myrmicinae</taxon>
        <taxon>Pogonomyrmex</taxon>
    </lineage>
</organism>
<keyword evidence="7 10" id="KW-0472">Membrane</keyword>
<feature type="transmembrane region" description="Helical" evidence="10">
    <location>
        <begin position="819"/>
        <end position="845"/>
    </location>
</feature>
<comment type="subcellular location">
    <subcellularLocation>
        <location evidence="1">Membrane</location>
        <topology evidence="1">Multi-pass membrane protein</topology>
    </subcellularLocation>
</comment>
<evidence type="ECO:0000256" key="3">
    <source>
        <dbReference type="ARBA" id="ARBA00022448"/>
    </source>
</evidence>
<keyword evidence="6 10" id="KW-1133">Transmembrane helix</keyword>
<keyword evidence="8" id="KW-0479">Metal-binding</keyword>
<feature type="transmembrane region" description="Helical" evidence="10">
    <location>
        <begin position="1207"/>
        <end position="1225"/>
    </location>
</feature>
<dbReference type="GO" id="GO:0005283">
    <property type="term" value="F:amino acid:sodium symporter activity"/>
    <property type="evidence" value="ECO:0007669"/>
    <property type="project" value="TreeGrafter"/>
</dbReference>
<evidence type="ECO:0000256" key="10">
    <source>
        <dbReference type="SAM" id="Phobius"/>
    </source>
</evidence>
<dbReference type="GO" id="GO:0089718">
    <property type="term" value="P:amino acid import across plasma membrane"/>
    <property type="evidence" value="ECO:0007669"/>
    <property type="project" value="TreeGrafter"/>
</dbReference>
<evidence type="ECO:0000256" key="6">
    <source>
        <dbReference type="ARBA" id="ARBA00022989"/>
    </source>
</evidence>
<evidence type="ECO:0000256" key="2">
    <source>
        <dbReference type="ARBA" id="ARBA00006459"/>
    </source>
</evidence>
<feature type="region of interest" description="Disordered" evidence="9">
    <location>
        <begin position="215"/>
        <end position="275"/>
    </location>
</feature>
<evidence type="ECO:0000256" key="5">
    <source>
        <dbReference type="ARBA" id="ARBA00022847"/>
    </source>
</evidence>
<keyword evidence="11" id="KW-1185">Reference proteome</keyword>
<dbReference type="SUPFAM" id="SSF161070">
    <property type="entry name" value="SNF-like"/>
    <property type="match status" value="1"/>
</dbReference>
<dbReference type="GeneID" id="105423533"/>
<evidence type="ECO:0000256" key="4">
    <source>
        <dbReference type="ARBA" id="ARBA00022692"/>
    </source>
</evidence>
<feature type="transmembrane region" description="Helical" evidence="10">
    <location>
        <begin position="1294"/>
        <end position="1319"/>
    </location>
</feature>
<feature type="region of interest" description="Disordered" evidence="9">
    <location>
        <begin position="646"/>
        <end position="740"/>
    </location>
</feature>
<feature type="region of interest" description="Disordered" evidence="9">
    <location>
        <begin position="1479"/>
        <end position="1504"/>
    </location>
</feature>
<feature type="transmembrane region" description="Helical" evidence="10">
    <location>
        <begin position="991"/>
        <end position="1008"/>
    </location>
</feature>
<dbReference type="PRINTS" id="PR00176">
    <property type="entry name" value="NANEUSMPORT"/>
</dbReference>
<feature type="region of interest" description="Disordered" evidence="9">
    <location>
        <begin position="1606"/>
        <end position="1651"/>
    </location>
</feature>
<feature type="transmembrane region" description="Helical" evidence="10">
    <location>
        <begin position="1131"/>
        <end position="1162"/>
    </location>
</feature>
<feature type="compositionally biased region" description="Polar residues" evidence="9">
    <location>
        <begin position="669"/>
        <end position="686"/>
    </location>
</feature>
<dbReference type="Pfam" id="PF00209">
    <property type="entry name" value="SNF"/>
    <property type="match status" value="1"/>
</dbReference>
<dbReference type="PROSITE" id="PS50267">
    <property type="entry name" value="NA_NEUROTRAN_SYMP_3"/>
    <property type="match status" value="1"/>
</dbReference>
<evidence type="ECO:0000256" key="1">
    <source>
        <dbReference type="ARBA" id="ARBA00004141"/>
    </source>
</evidence>
<feature type="binding site" evidence="8">
    <location>
        <position position="761"/>
    </location>
    <ligand>
        <name>Na(+)</name>
        <dbReference type="ChEBI" id="CHEBI:29101"/>
        <label>1</label>
    </ligand>
</feature>
<feature type="compositionally biased region" description="Basic and acidic residues" evidence="9">
    <location>
        <begin position="1493"/>
        <end position="1504"/>
    </location>
</feature>
<feature type="region of interest" description="Disordered" evidence="9">
    <location>
        <begin position="452"/>
        <end position="498"/>
    </location>
</feature>
<accession>A0A6I9VRT0</accession>
<dbReference type="OrthoDB" id="6366319at2759"/>
<feature type="compositionally biased region" description="Low complexity" evidence="9">
    <location>
        <begin position="687"/>
        <end position="707"/>
    </location>
</feature>
<feature type="compositionally biased region" description="Basic and acidic residues" evidence="9">
    <location>
        <begin position="714"/>
        <end position="728"/>
    </location>
</feature>
<feature type="transmembrane region" description="Helical" evidence="10">
    <location>
        <begin position="1246"/>
        <end position="1274"/>
    </location>
</feature>
<keyword evidence="4 10" id="KW-0812">Transmembrane</keyword>
<evidence type="ECO:0000256" key="8">
    <source>
        <dbReference type="PIRSR" id="PIRSR600175-1"/>
    </source>
</evidence>
<feature type="compositionally biased region" description="Polar residues" evidence="9">
    <location>
        <begin position="252"/>
        <end position="263"/>
    </location>
</feature>
<feature type="transmembrane region" description="Helical" evidence="10">
    <location>
        <begin position="776"/>
        <end position="798"/>
    </location>
</feature>
<comment type="similarity">
    <text evidence="2">Belongs to the sodium:neurotransmitter symporter (SNF) (TC 2.A.22) family.</text>
</comment>
<keyword evidence="8" id="KW-0915">Sodium</keyword>
<name>A0A6I9VRT0_9HYME</name>
<evidence type="ECO:0000256" key="7">
    <source>
        <dbReference type="ARBA" id="ARBA00023136"/>
    </source>
</evidence>
<evidence type="ECO:0000313" key="11">
    <source>
        <dbReference type="Proteomes" id="UP000504615"/>
    </source>
</evidence>
<protein>
    <submittedName>
        <fullName evidence="12">Uncharacterized protein LOC105423533 isoform X1</fullName>
    </submittedName>
</protein>
<feature type="transmembrane region" description="Helical" evidence="10">
    <location>
        <begin position="1020"/>
        <end position="1042"/>
    </location>
</feature>
<dbReference type="CTD" id="36747"/>
<feature type="transmembrane region" description="Helical" evidence="10">
    <location>
        <begin position="909"/>
        <end position="926"/>
    </location>
</feature>
<feature type="transmembrane region" description="Helical" evidence="10">
    <location>
        <begin position="1174"/>
        <end position="1201"/>
    </location>
</feature>
<dbReference type="KEGG" id="pbar:105423533"/>
<keyword evidence="3" id="KW-0813">Transport</keyword>
<evidence type="ECO:0000256" key="9">
    <source>
        <dbReference type="SAM" id="MobiDB-lite"/>
    </source>
</evidence>
<reference evidence="12" key="1">
    <citation type="submission" date="2025-08" db="UniProtKB">
        <authorList>
            <consortium name="RefSeq"/>
        </authorList>
    </citation>
    <scope>IDENTIFICATION</scope>
</reference>
<dbReference type="GO" id="GO:0005886">
    <property type="term" value="C:plasma membrane"/>
    <property type="evidence" value="ECO:0007669"/>
    <property type="project" value="TreeGrafter"/>
</dbReference>
<feature type="compositionally biased region" description="Basic residues" evidence="9">
    <location>
        <begin position="476"/>
        <end position="485"/>
    </location>
</feature>
<dbReference type="InterPro" id="IPR037272">
    <property type="entry name" value="SNS_sf"/>
</dbReference>
<dbReference type="PANTHER" id="PTHR11616">
    <property type="entry name" value="SODIUM/CHLORIDE DEPENDENT TRANSPORTER"/>
    <property type="match status" value="1"/>
</dbReference>
<proteinExistence type="inferred from homology"/>
<dbReference type="InterPro" id="IPR000175">
    <property type="entry name" value="Na/ntran_symport"/>
</dbReference>